<dbReference type="AlphaFoldDB" id="A0AAW4FXB7"/>
<evidence type="ECO:0000313" key="1">
    <source>
        <dbReference type="EMBL" id="MBM3096042.1"/>
    </source>
</evidence>
<dbReference type="Proteomes" id="UP000744980">
    <property type="component" value="Unassembled WGS sequence"/>
</dbReference>
<proteinExistence type="predicted"/>
<comment type="caution">
    <text evidence="1">The sequence shown here is derived from an EMBL/GenBank/DDBJ whole genome shotgun (WGS) entry which is preliminary data.</text>
</comment>
<keyword evidence="1" id="KW-0418">Kinase</keyword>
<name>A0AAW4FXB7_9HYPH</name>
<dbReference type="SUPFAM" id="SSF53795">
    <property type="entry name" value="PEP carboxykinase-like"/>
    <property type="match status" value="1"/>
</dbReference>
<dbReference type="RefSeq" id="WP_057225211.1">
    <property type="nucleotide sequence ID" value="NZ_CP083373.1"/>
</dbReference>
<dbReference type="EMBL" id="WXFA01000067">
    <property type="protein sequence ID" value="MBM3096042.1"/>
    <property type="molecule type" value="Genomic_DNA"/>
</dbReference>
<dbReference type="Gene3D" id="3.40.50.300">
    <property type="entry name" value="P-loop containing nucleotide triphosphate hydrolases"/>
    <property type="match status" value="1"/>
</dbReference>
<reference evidence="1 2" key="1">
    <citation type="submission" date="2020-01" db="EMBL/GenBank/DDBJ databases">
        <title>Draft genome assembly of Ensifer adhaerens T173.</title>
        <authorList>
            <person name="Craig J.E."/>
            <person name="Stinchcombe J.R."/>
        </authorList>
    </citation>
    <scope>NUCLEOTIDE SEQUENCE [LARGE SCALE GENOMIC DNA]</scope>
    <source>
        <strain evidence="1 2">T173</strain>
    </source>
</reference>
<gene>
    <name evidence="1" type="ORF">GFB56_35805</name>
</gene>
<dbReference type="InterPro" id="IPR027417">
    <property type="entry name" value="P-loop_NTPase"/>
</dbReference>
<protein>
    <submittedName>
        <fullName evidence="1">Serine kinase</fullName>
    </submittedName>
</protein>
<accession>A0AAW4FXB7</accession>
<evidence type="ECO:0000313" key="2">
    <source>
        <dbReference type="Proteomes" id="UP000744980"/>
    </source>
</evidence>
<dbReference type="GO" id="GO:0016301">
    <property type="term" value="F:kinase activity"/>
    <property type="evidence" value="ECO:0007669"/>
    <property type="project" value="UniProtKB-KW"/>
</dbReference>
<organism evidence="1 2">
    <name type="scientific">Ensifer canadensis</name>
    <dbReference type="NCBI Taxonomy" id="555315"/>
    <lineage>
        <taxon>Bacteria</taxon>
        <taxon>Pseudomonadati</taxon>
        <taxon>Pseudomonadota</taxon>
        <taxon>Alphaproteobacteria</taxon>
        <taxon>Hyphomicrobiales</taxon>
        <taxon>Rhizobiaceae</taxon>
        <taxon>Sinorhizobium/Ensifer group</taxon>
        <taxon>Ensifer</taxon>
    </lineage>
</organism>
<keyword evidence="1" id="KW-0808">Transferase</keyword>
<keyword evidence="2" id="KW-1185">Reference proteome</keyword>
<sequence>MKFRLSAGANFFLLGERKTIFDEASQQIFQLDELSAYLTCLLTDPTSPCELETAVMARGASRARAHASVQNYLAYWSRRNLLEIIFDEDEGQPLDTRKFDFAGTTVSIAFYDQDLRDLILPVFTHNRTNADTPHTAVYDVARLGDRVCISRNRTSGMIVAGSEAAPALKALITDDVLANLGTNVALHAALLVRNARGLLVCGAPGAGKTTLAMALLAAGFACGGDDIALLDEDGLLVGVPFSPALKQGSWGLLDQMTDAILAAPIHRRLDNKRVRYPKGLCYAAQERVPLEAIVLLRRRRKGPIVVTDVDALKVLSELLAGAFTPERRLALPQFQRLLQMVSGARAVELTYSALDEAVETLSRLHDRQ</sequence>